<dbReference type="GO" id="GO:0003824">
    <property type="term" value="F:catalytic activity"/>
    <property type="evidence" value="ECO:0007669"/>
    <property type="project" value="UniProtKB-ARBA"/>
</dbReference>
<dbReference type="PROSITE" id="PS50112">
    <property type="entry name" value="PAS"/>
    <property type="match status" value="1"/>
</dbReference>
<dbReference type="CDD" id="cd00130">
    <property type="entry name" value="PAS"/>
    <property type="match status" value="2"/>
</dbReference>
<evidence type="ECO:0000259" key="2">
    <source>
        <dbReference type="PROSITE" id="PS50113"/>
    </source>
</evidence>
<dbReference type="CDD" id="cd01949">
    <property type="entry name" value="GGDEF"/>
    <property type="match status" value="1"/>
</dbReference>
<feature type="domain" description="PAC" evidence="2">
    <location>
        <begin position="277"/>
        <end position="329"/>
    </location>
</feature>
<dbReference type="PROSITE" id="PS50113">
    <property type="entry name" value="PAC"/>
    <property type="match status" value="3"/>
</dbReference>
<feature type="domain" description="PAC" evidence="2">
    <location>
        <begin position="147"/>
        <end position="199"/>
    </location>
</feature>
<dbReference type="SMART" id="SM00052">
    <property type="entry name" value="EAL"/>
    <property type="match status" value="1"/>
</dbReference>
<dbReference type="InterPro" id="IPR013656">
    <property type="entry name" value="PAS_4"/>
</dbReference>
<dbReference type="InterPro" id="IPR001610">
    <property type="entry name" value="PAC"/>
</dbReference>
<dbReference type="PROSITE" id="PS50887">
    <property type="entry name" value="GGDEF"/>
    <property type="match status" value="1"/>
</dbReference>
<dbReference type="SUPFAM" id="SSF141868">
    <property type="entry name" value="EAL domain-like"/>
    <property type="match status" value="1"/>
</dbReference>
<dbReference type="PANTHER" id="PTHR44757:SF2">
    <property type="entry name" value="BIOFILM ARCHITECTURE MAINTENANCE PROTEIN MBAA"/>
    <property type="match status" value="1"/>
</dbReference>
<dbReference type="CDD" id="cd01948">
    <property type="entry name" value="EAL"/>
    <property type="match status" value="1"/>
</dbReference>
<protein>
    <recommendedName>
        <fullName evidence="6">Diguanylate cyclase</fullName>
    </recommendedName>
</protein>
<dbReference type="InterPro" id="IPR013655">
    <property type="entry name" value="PAS_fold_3"/>
</dbReference>
<dbReference type="AlphaFoldDB" id="A0A1B2EVB6"/>
<dbReference type="PANTHER" id="PTHR44757">
    <property type="entry name" value="DIGUANYLATE CYCLASE DGCP"/>
    <property type="match status" value="1"/>
</dbReference>
<dbReference type="Gene3D" id="3.30.450.20">
    <property type="entry name" value="PAS domain"/>
    <property type="match status" value="3"/>
</dbReference>
<dbReference type="InterPro" id="IPR001633">
    <property type="entry name" value="EAL_dom"/>
</dbReference>
<keyword evidence="5" id="KW-0614">Plasmid</keyword>
<feature type="domain" description="EAL" evidence="3">
    <location>
        <begin position="503"/>
        <end position="758"/>
    </location>
</feature>
<dbReference type="InterPro" id="IPR052155">
    <property type="entry name" value="Biofilm_reg_signaling"/>
</dbReference>
<feature type="domain" description="GGDEF" evidence="4">
    <location>
        <begin position="361"/>
        <end position="494"/>
    </location>
</feature>
<dbReference type="SMART" id="SM00267">
    <property type="entry name" value="GGDEF"/>
    <property type="match status" value="1"/>
</dbReference>
<dbReference type="InterPro" id="IPR000014">
    <property type="entry name" value="PAS"/>
</dbReference>
<dbReference type="InterPro" id="IPR000700">
    <property type="entry name" value="PAS-assoc_C"/>
</dbReference>
<dbReference type="PROSITE" id="PS50883">
    <property type="entry name" value="EAL"/>
    <property type="match status" value="1"/>
</dbReference>
<gene>
    <name evidence="5" type="ORF">BB934_37310</name>
</gene>
<accession>A0A1B2EVB6</accession>
<dbReference type="KEGG" id="moc:BB934_37310"/>
<dbReference type="NCBIfam" id="TIGR00229">
    <property type="entry name" value="sensory_box"/>
    <property type="match status" value="3"/>
</dbReference>
<dbReference type="Pfam" id="PF00563">
    <property type="entry name" value="EAL"/>
    <property type="match status" value="1"/>
</dbReference>
<dbReference type="InterPro" id="IPR035919">
    <property type="entry name" value="EAL_sf"/>
</dbReference>
<dbReference type="InterPro" id="IPR000160">
    <property type="entry name" value="GGDEF_dom"/>
</dbReference>
<evidence type="ECO:0000259" key="4">
    <source>
        <dbReference type="PROSITE" id="PS50887"/>
    </source>
</evidence>
<proteinExistence type="predicted"/>
<dbReference type="Pfam" id="PF08448">
    <property type="entry name" value="PAS_4"/>
    <property type="match status" value="1"/>
</dbReference>
<feature type="domain" description="PAC" evidence="2">
    <location>
        <begin position="27"/>
        <end position="79"/>
    </location>
</feature>
<dbReference type="InterPro" id="IPR029787">
    <property type="entry name" value="Nucleotide_cyclase"/>
</dbReference>
<dbReference type="SMART" id="SM00091">
    <property type="entry name" value="PAS"/>
    <property type="match status" value="2"/>
</dbReference>
<dbReference type="Pfam" id="PF08447">
    <property type="entry name" value="PAS_3"/>
    <property type="match status" value="2"/>
</dbReference>
<dbReference type="Gene3D" id="3.30.70.270">
    <property type="match status" value="1"/>
</dbReference>
<dbReference type="FunFam" id="3.30.70.270:FF:000001">
    <property type="entry name" value="Diguanylate cyclase domain protein"/>
    <property type="match status" value="1"/>
</dbReference>
<dbReference type="SUPFAM" id="SSF55073">
    <property type="entry name" value="Nucleotide cyclase"/>
    <property type="match status" value="1"/>
</dbReference>
<dbReference type="Pfam" id="PF00990">
    <property type="entry name" value="GGDEF"/>
    <property type="match status" value="1"/>
</dbReference>
<evidence type="ECO:0000259" key="3">
    <source>
        <dbReference type="PROSITE" id="PS50883"/>
    </source>
</evidence>
<name>A0A1B2EVB6_9HYPH</name>
<organism evidence="5">
    <name type="scientific">Microvirga ossetica</name>
    <dbReference type="NCBI Taxonomy" id="1882682"/>
    <lineage>
        <taxon>Bacteria</taxon>
        <taxon>Pseudomonadati</taxon>
        <taxon>Pseudomonadota</taxon>
        <taxon>Alphaproteobacteria</taxon>
        <taxon>Hyphomicrobiales</taxon>
        <taxon>Methylobacteriaceae</taxon>
        <taxon>Microvirga</taxon>
    </lineage>
</organism>
<dbReference type="InterPro" id="IPR035965">
    <property type="entry name" value="PAS-like_dom_sf"/>
</dbReference>
<sequence length="767" mass="84327">MEDITHPEDAPGNAQLLAQHLPSGTPFQIEKRYVRPDGSLIWCAVNMSFVRDEAAHVVSMIAIAQDINDRKLAEDKAWASHNLLQSVIDSVQDLIFVKDREGRYVLMNRYAAEGCGVQEGQRDYDLVPHDIAESFIEIDRLVMASGQSLAVEEVVPIHGELRTFQTIKVPWRQNGDIVGVIGVARDLTERFEAEARLRASEQQLAALIDNLPGAVYTCVPSAPWLLTYVSDGAEALTGYPAADFMEQKLTWADLVHPGDLASLEAAIAHSIEAQLPFSLTYRITTREGEERWVNERGKGVYDASGAPILLEGFVSDVTAQWQAEERIRWAAQHDPLTGLPNRRLFQDRLEEALRRAAAAGRKVGLLLLDLDHLKKVNDTLGHDAGDALLQTVADQLIQSVRSSDTVARNGGDEFAIILPGLESEREMWSHIGPVLGRLQEPFSHSGRVMACGASMGASLWPDHGDDAETLLKQADIALYAAKTTGRGKVMMFEPAMRAEAQRRTTMLSLARAAVDEHRIEPFYQPKVFLDSGKLAGFEALLRWRNPQAGIELPSTIQAAFEDPSLGIALGQQMHDVVFADMRRWLDTGLNFGHVGINVSTAEFLGGDLAERVLNRLKAAGVPPHFLELEVTETVFLGWSSPFVERALRTLSAEGVKIALDDFGTGYASLSHLKQFPVDVIKIDRSFVHDLAHNADDTAILQAVLNLGKSLNITTVAEGVETETQASYLRAQGCVLGQGFLFGRPTMKTLIPNLIASWRPPSTRPGIL</sequence>
<evidence type="ECO:0000259" key="1">
    <source>
        <dbReference type="PROSITE" id="PS50112"/>
    </source>
</evidence>
<feature type="domain" description="PAS" evidence="1">
    <location>
        <begin position="200"/>
        <end position="274"/>
    </location>
</feature>
<dbReference type="EMBL" id="CP016618">
    <property type="protein sequence ID" value="ANY83872.1"/>
    <property type="molecule type" value="Genomic_DNA"/>
</dbReference>
<dbReference type="Gene3D" id="3.20.20.450">
    <property type="entry name" value="EAL domain"/>
    <property type="match status" value="1"/>
</dbReference>
<evidence type="ECO:0008006" key="6">
    <source>
        <dbReference type="Google" id="ProtNLM"/>
    </source>
</evidence>
<reference evidence="5" key="1">
    <citation type="submission" date="2016-07" db="EMBL/GenBank/DDBJ databases">
        <title>Microvirga ossetica sp. nov. a new species of rhizobia isolated from root nodules of the legume species Vicia alpestris Steven originated from North Ossetia region in the Caucasus.</title>
        <authorList>
            <person name="Safronova V.I."/>
            <person name="Kuznetsova I.G."/>
            <person name="Sazanova A.L."/>
            <person name="Belimov A."/>
            <person name="Andronov E."/>
            <person name="Osledkin Y.S."/>
            <person name="Onishchuk O.P."/>
            <person name="Kurchak O.N."/>
            <person name="Shaposhnikov A.I."/>
            <person name="Willems A."/>
            <person name="Tikhonovich I.A."/>
        </authorList>
    </citation>
    <scope>NUCLEOTIDE SEQUENCE [LARGE SCALE GENOMIC DNA]</scope>
    <source>
        <strain evidence="5">V5/3M</strain>
        <plasmid evidence="5">unnamed3</plasmid>
    </source>
</reference>
<dbReference type="NCBIfam" id="TIGR00254">
    <property type="entry name" value="GGDEF"/>
    <property type="match status" value="1"/>
</dbReference>
<evidence type="ECO:0000313" key="5">
    <source>
        <dbReference type="EMBL" id="ANY83872.1"/>
    </source>
</evidence>
<dbReference type="InterPro" id="IPR043128">
    <property type="entry name" value="Rev_trsase/Diguanyl_cyclase"/>
</dbReference>
<dbReference type="SMART" id="SM00086">
    <property type="entry name" value="PAC"/>
    <property type="match status" value="3"/>
</dbReference>
<geneLocation type="plasmid" evidence="5">
    <name>unnamed3</name>
</geneLocation>
<dbReference type="SUPFAM" id="SSF55785">
    <property type="entry name" value="PYP-like sensor domain (PAS domain)"/>
    <property type="match status" value="3"/>
</dbReference>